<dbReference type="Pfam" id="PF13954">
    <property type="entry name" value="PapC_N"/>
    <property type="match status" value="1"/>
</dbReference>
<evidence type="ECO:0000256" key="9">
    <source>
        <dbReference type="RuleBase" id="RU003884"/>
    </source>
</evidence>
<keyword evidence="14" id="KW-1185">Reference proteome</keyword>
<evidence type="ECO:0000256" key="5">
    <source>
        <dbReference type="ARBA" id="ARBA00022692"/>
    </source>
</evidence>
<feature type="region of interest" description="Disordered" evidence="10">
    <location>
        <begin position="906"/>
        <end position="935"/>
    </location>
</feature>
<dbReference type="Pfam" id="PF00577">
    <property type="entry name" value="Usher"/>
    <property type="match status" value="2"/>
</dbReference>
<dbReference type="Gene3D" id="2.60.40.2610">
    <property type="entry name" value="Outer membrane usher protein FimD, plug domain"/>
    <property type="match status" value="1"/>
</dbReference>
<dbReference type="Gene3D" id="2.60.40.2070">
    <property type="match status" value="1"/>
</dbReference>
<proteinExistence type="inferred from homology"/>
<dbReference type="PROSITE" id="PS01151">
    <property type="entry name" value="FIMBRIAL_USHER"/>
    <property type="match status" value="1"/>
</dbReference>
<organism evidence="13 14">
    <name type="scientific">Dyella jejuensis</name>
    <dbReference type="NCBI Taxonomy" id="1432009"/>
    <lineage>
        <taxon>Bacteria</taxon>
        <taxon>Pseudomonadati</taxon>
        <taxon>Pseudomonadota</taxon>
        <taxon>Gammaproteobacteria</taxon>
        <taxon>Lysobacterales</taxon>
        <taxon>Rhodanobacteraceae</taxon>
        <taxon>Dyella</taxon>
    </lineage>
</organism>
<feature type="domain" description="PapC-like C-terminal" evidence="11">
    <location>
        <begin position="813"/>
        <end position="877"/>
    </location>
</feature>
<evidence type="ECO:0000256" key="2">
    <source>
        <dbReference type="ARBA" id="ARBA00008064"/>
    </source>
</evidence>
<dbReference type="PANTHER" id="PTHR30451:SF20">
    <property type="entry name" value="FIMBRIAE USHER"/>
    <property type="match status" value="1"/>
</dbReference>
<keyword evidence="6" id="KW-0732">Signal</keyword>
<comment type="similarity">
    <text evidence="2 9">Belongs to the fimbrial export usher family.</text>
</comment>
<evidence type="ECO:0000256" key="1">
    <source>
        <dbReference type="ARBA" id="ARBA00004571"/>
    </source>
</evidence>
<dbReference type="InterPro" id="IPR000015">
    <property type="entry name" value="Fimb_usher"/>
</dbReference>
<accession>A0ABW8JKF4</accession>
<keyword evidence="5 9" id="KW-0812">Transmembrane</keyword>
<keyword evidence="8 9" id="KW-0998">Cell outer membrane</keyword>
<evidence type="ECO:0000256" key="4">
    <source>
        <dbReference type="ARBA" id="ARBA00022452"/>
    </source>
</evidence>
<evidence type="ECO:0000259" key="11">
    <source>
        <dbReference type="Pfam" id="PF13953"/>
    </source>
</evidence>
<evidence type="ECO:0000259" key="12">
    <source>
        <dbReference type="Pfam" id="PF13954"/>
    </source>
</evidence>
<dbReference type="RefSeq" id="WP_404548236.1">
    <property type="nucleotide sequence ID" value="NZ_JADIKJ010000015.1"/>
</dbReference>
<reference evidence="13 14" key="1">
    <citation type="submission" date="2020-10" db="EMBL/GenBank/DDBJ databases">
        <title>Phylogeny of dyella-like bacteria.</title>
        <authorList>
            <person name="Fu J."/>
        </authorList>
    </citation>
    <scope>NUCLEOTIDE SEQUENCE [LARGE SCALE GENOMIC DNA]</scope>
    <source>
        <strain evidence="13 14">JP1</strain>
    </source>
</reference>
<dbReference type="EMBL" id="JADIKJ010000015">
    <property type="protein sequence ID" value="MFK2901454.1"/>
    <property type="molecule type" value="Genomic_DNA"/>
</dbReference>
<feature type="compositionally biased region" description="Low complexity" evidence="10">
    <location>
        <begin position="906"/>
        <end position="915"/>
    </location>
</feature>
<dbReference type="Proteomes" id="UP001620461">
    <property type="component" value="Unassembled WGS sequence"/>
</dbReference>
<dbReference type="Gene3D" id="2.60.40.3110">
    <property type="match status" value="1"/>
</dbReference>
<evidence type="ECO:0000256" key="6">
    <source>
        <dbReference type="ARBA" id="ARBA00022729"/>
    </source>
</evidence>
<evidence type="ECO:0000313" key="13">
    <source>
        <dbReference type="EMBL" id="MFK2901454.1"/>
    </source>
</evidence>
<comment type="caution">
    <text evidence="13">The sequence shown here is derived from an EMBL/GenBank/DDBJ whole genome shotgun (WGS) entry which is preliminary data.</text>
</comment>
<dbReference type="SUPFAM" id="SSF141729">
    <property type="entry name" value="FimD N-terminal domain-like"/>
    <property type="match status" value="1"/>
</dbReference>
<dbReference type="InterPro" id="IPR025885">
    <property type="entry name" value="PapC_N"/>
</dbReference>
<evidence type="ECO:0000256" key="3">
    <source>
        <dbReference type="ARBA" id="ARBA00022448"/>
    </source>
</evidence>
<keyword evidence="7 9" id="KW-0472">Membrane</keyword>
<dbReference type="InterPro" id="IPR037224">
    <property type="entry name" value="PapC_N_sf"/>
</dbReference>
<dbReference type="Pfam" id="PF13953">
    <property type="entry name" value="PapC_C"/>
    <property type="match status" value="1"/>
</dbReference>
<dbReference type="InterPro" id="IPR018030">
    <property type="entry name" value="Fimbrial_membr_usher_CS"/>
</dbReference>
<feature type="compositionally biased region" description="Basic and acidic residues" evidence="10">
    <location>
        <begin position="920"/>
        <end position="933"/>
    </location>
</feature>
<protein>
    <submittedName>
        <fullName evidence="13">Fimbrial biogenesis outer membrane usher protein</fullName>
    </submittedName>
</protein>
<dbReference type="InterPro" id="IPR042186">
    <property type="entry name" value="FimD_plug_dom"/>
</dbReference>
<evidence type="ECO:0000313" key="14">
    <source>
        <dbReference type="Proteomes" id="UP001620461"/>
    </source>
</evidence>
<comment type="subcellular location">
    <subcellularLocation>
        <location evidence="1 9">Cell outer membrane</location>
        <topology evidence="1 9">Multi-pass membrane protein</topology>
    </subcellularLocation>
</comment>
<evidence type="ECO:0000256" key="8">
    <source>
        <dbReference type="ARBA" id="ARBA00023237"/>
    </source>
</evidence>
<gene>
    <name evidence="13" type="ORF">ISP15_14015</name>
</gene>
<evidence type="ECO:0000256" key="7">
    <source>
        <dbReference type="ARBA" id="ARBA00023136"/>
    </source>
</evidence>
<keyword evidence="3 9" id="KW-0813">Transport</keyword>
<dbReference type="PANTHER" id="PTHR30451">
    <property type="entry name" value="OUTER MEMBRANE USHER PROTEIN"/>
    <property type="match status" value="1"/>
</dbReference>
<dbReference type="InterPro" id="IPR025949">
    <property type="entry name" value="PapC-like_C"/>
</dbReference>
<name>A0ABW8JKF4_9GAMM</name>
<dbReference type="InterPro" id="IPR043142">
    <property type="entry name" value="PapC-like_C_sf"/>
</dbReference>
<sequence length="974" mass="102581">MTNLRAHKNCRTAQALRIRSSSALILTALAPFGTALGALSPVSPAALPASPSASFDSRFFSSSMGEQVDLSRFEKGNVVLPGSYRVDITVNDQWQGRDDVTFSAVEGQDSAVPCFDATQLSKLGINLDKVARGDGSTPADVAAHALPHGPICGDLGKYIPDASVAFDSTTQSLTLSVPQLYMNNAARGYVDPSQWDNGINAGMLAYNFSSSHTTGPASSTQSYLGINAGINLGAWHLRHQGSLSNVSGRYSSTNYQNTATYLQRDIPAWGAQVVVGDSFTSGQVADSFRLRGVSLFTDDRMNPQSQQGYAPTIHGNADSNARVTVRQNGYIIYETTVAAGPFEINDLFPTGYGGDLEVTVTEADGRKNIFTVPFTALPQLLRPGTTHFSVAAGQLQQYGTYGSTPWVMQATLQHGFNNTLTGFGSVTSSQGYGQMNLGTAISTRFGAVSFNVAASHTQLPGPGLLTGQSVGVAFNKNFTDSGTNFALGAYRFSTNGYLDVQDAVALRDLVRYDGNTNQVARQRSRLNLNISQKIGGGQLYFNGSTVDYWGSSTGRQTSYSIGYGNSYKSLTYGISAQRTRLQAVNRTPTQVEAERIDDIFYGPGAVIPGRTDNRIMLSFSMPLGSSPRAPNFRTYASRDTGASAGTSLQAGISGVAGDSRNINYEVSGNRTNGNAGSTYFNGNVGYQGSFANLRAGYSHSNNANQIAVGASGGVIVHGGGVSFAQSLGDTVGLVEAPGASGARVGSAVGVKVDGGGYAVVPYLTPYQLNTIGLNPKDMSSDVELKSTTQSVAPHLGAVVKLKYETETGRAVIIRAARADGKPLPFAAEVFDAGGKSVGVVGQAGKLFVRGIADSGTLTVKWGSTQAGQCRIDYRLPAQRKGQRQVFADVIEGQCVSTLATSAAEATSHAAGAHTGQDSASVDRRPNGDRRDAGIKLPASMHASVLQRYVGLRDATGQIPAWPESTSENSRYVTS</sequence>
<feature type="domain" description="PapC N-terminal" evidence="12">
    <location>
        <begin position="54"/>
        <end position="209"/>
    </location>
</feature>
<evidence type="ECO:0000256" key="10">
    <source>
        <dbReference type="SAM" id="MobiDB-lite"/>
    </source>
</evidence>
<keyword evidence="9" id="KW-1029">Fimbrium biogenesis</keyword>
<dbReference type="Gene3D" id="3.10.20.410">
    <property type="match status" value="1"/>
</dbReference>
<keyword evidence="4" id="KW-1134">Transmembrane beta strand</keyword>